<name>A0A0J8B0Z1_BETVV</name>
<protein>
    <submittedName>
        <fullName evidence="1">Uncharacterized protein</fullName>
    </submittedName>
</protein>
<dbReference type="Proteomes" id="UP000035740">
    <property type="component" value="Unassembled WGS sequence"/>
</dbReference>
<proteinExistence type="predicted"/>
<reference evidence="1 2" key="1">
    <citation type="journal article" date="2014" name="Nature">
        <title>The genome of the recently domesticated crop plant sugar beet (Beta vulgaris).</title>
        <authorList>
            <person name="Dohm J.C."/>
            <person name="Minoche A.E."/>
            <person name="Holtgrawe D."/>
            <person name="Capella-Gutierrez S."/>
            <person name="Zakrzewski F."/>
            <person name="Tafer H."/>
            <person name="Rupp O."/>
            <person name="Sorensen T.R."/>
            <person name="Stracke R."/>
            <person name="Reinhardt R."/>
            <person name="Goesmann A."/>
            <person name="Kraft T."/>
            <person name="Schulz B."/>
            <person name="Stadler P.F."/>
            <person name="Schmidt T."/>
            <person name="Gabaldon T."/>
            <person name="Lehrach H."/>
            <person name="Weisshaar B."/>
            <person name="Himmelbauer H."/>
        </authorList>
    </citation>
    <scope>NUCLEOTIDE SEQUENCE [LARGE SCALE GENOMIC DNA]</scope>
    <source>
        <tissue evidence="1">Taproot</tissue>
    </source>
</reference>
<evidence type="ECO:0000313" key="1">
    <source>
        <dbReference type="EMBL" id="KMS93583.1"/>
    </source>
</evidence>
<dbReference type="AlphaFoldDB" id="A0A0J8B0Z1"/>
<dbReference type="Gramene" id="KMS93583">
    <property type="protein sequence ID" value="KMS93583"/>
    <property type="gene ID" value="BVRB_030010"/>
</dbReference>
<accession>A0A0J8B0Z1</accession>
<organism evidence="1 2">
    <name type="scientific">Beta vulgaris subsp. vulgaris</name>
    <name type="common">Beet</name>
    <dbReference type="NCBI Taxonomy" id="3555"/>
    <lineage>
        <taxon>Eukaryota</taxon>
        <taxon>Viridiplantae</taxon>
        <taxon>Streptophyta</taxon>
        <taxon>Embryophyta</taxon>
        <taxon>Tracheophyta</taxon>
        <taxon>Spermatophyta</taxon>
        <taxon>Magnoliopsida</taxon>
        <taxon>eudicotyledons</taxon>
        <taxon>Gunneridae</taxon>
        <taxon>Pentapetalae</taxon>
        <taxon>Caryophyllales</taxon>
        <taxon>Chenopodiaceae</taxon>
        <taxon>Betoideae</taxon>
        <taxon>Beta</taxon>
    </lineage>
</organism>
<dbReference type="EMBL" id="KQ101084">
    <property type="protein sequence ID" value="KMS93583.1"/>
    <property type="molecule type" value="Genomic_DNA"/>
</dbReference>
<gene>
    <name evidence="1" type="ORF">BVRB_030010</name>
</gene>
<sequence length="83" mass="9755">MNITDALVGIMLLEETRIEINEDDHNVLGFPSKRLDPYSLHYEQRYEGNSKPAQFVQMYAHVISKIRQYNSEFCVDEDDGFRI</sequence>
<keyword evidence="2" id="KW-1185">Reference proteome</keyword>
<evidence type="ECO:0000313" key="2">
    <source>
        <dbReference type="Proteomes" id="UP000035740"/>
    </source>
</evidence>